<dbReference type="EMBL" id="KZ678137">
    <property type="protein sequence ID" value="PSN65472.1"/>
    <property type="molecule type" value="Genomic_DNA"/>
</dbReference>
<evidence type="ECO:0000313" key="2">
    <source>
        <dbReference type="EMBL" id="PSN65472.1"/>
    </source>
</evidence>
<dbReference type="OrthoDB" id="3791931at2759"/>
<dbReference type="Proteomes" id="UP000240883">
    <property type="component" value="Unassembled WGS sequence"/>
</dbReference>
<proteinExistence type="predicted"/>
<name>A0A2T2NJ54_CORCC</name>
<evidence type="ECO:0000256" key="1">
    <source>
        <dbReference type="SAM" id="MobiDB-lite"/>
    </source>
</evidence>
<organism evidence="2 3">
    <name type="scientific">Corynespora cassiicola Philippines</name>
    <dbReference type="NCBI Taxonomy" id="1448308"/>
    <lineage>
        <taxon>Eukaryota</taxon>
        <taxon>Fungi</taxon>
        <taxon>Dikarya</taxon>
        <taxon>Ascomycota</taxon>
        <taxon>Pezizomycotina</taxon>
        <taxon>Dothideomycetes</taxon>
        <taxon>Pleosporomycetidae</taxon>
        <taxon>Pleosporales</taxon>
        <taxon>Corynesporascaceae</taxon>
        <taxon>Corynespora</taxon>
    </lineage>
</organism>
<evidence type="ECO:0000313" key="3">
    <source>
        <dbReference type="Proteomes" id="UP000240883"/>
    </source>
</evidence>
<feature type="non-terminal residue" evidence="2">
    <location>
        <position position="1"/>
    </location>
</feature>
<gene>
    <name evidence="2" type="ORF">BS50DRAFT_455393</name>
</gene>
<keyword evidence="3" id="KW-1185">Reference proteome</keyword>
<protein>
    <submittedName>
        <fullName evidence="2">Uncharacterized protein</fullName>
    </submittedName>
</protein>
<accession>A0A2T2NJ54</accession>
<sequence>WNPPSPDSTIPETKQQKKDWIKRLIAAIKDTTDVRERTTSKPFLNRWGPNASFYEEKDFAIIAWRILLLTIRIHKQGWNSYLADKTLRADIKASEGLTFQGRIESILELLSSSKRTCEDLLKNDRLHQVVGAPKRLITRTRTNQVANSNKAVRIRNGVEFEKRASGASNLKRGRDDDQESDQD</sequence>
<reference evidence="2 3" key="1">
    <citation type="journal article" date="2018" name="Front. Microbiol.">
        <title>Genome-Wide Analysis of Corynespora cassiicola Leaf Fall Disease Putative Effectors.</title>
        <authorList>
            <person name="Lopez D."/>
            <person name="Ribeiro S."/>
            <person name="Label P."/>
            <person name="Fumanal B."/>
            <person name="Venisse J.S."/>
            <person name="Kohler A."/>
            <person name="de Oliveira R.R."/>
            <person name="Labutti K."/>
            <person name="Lipzen A."/>
            <person name="Lail K."/>
            <person name="Bauer D."/>
            <person name="Ohm R.A."/>
            <person name="Barry K.W."/>
            <person name="Spatafora J."/>
            <person name="Grigoriev I.V."/>
            <person name="Martin F.M."/>
            <person name="Pujade-Renaud V."/>
        </authorList>
    </citation>
    <scope>NUCLEOTIDE SEQUENCE [LARGE SCALE GENOMIC DNA]</scope>
    <source>
        <strain evidence="2 3">Philippines</strain>
    </source>
</reference>
<feature type="non-terminal residue" evidence="2">
    <location>
        <position position="183"/>
    </location>
</feature>
<dbReference type="AlphaFoldDB" id="A0A2T2NJ54"/>
<feature type="region of interest" description="Disordered" evidence="1">
    <location>
        <begin position="163"/>
        <end position="183"/>
    </location>
</feature>